<feature type="chain" id="PRO_5001606872" description="Single cache domain-containing protein" evidence="1">
    <location>
        <begin position="20"/>
        <end position="153"/>
    </location>
</feature>
<name>A0A061SWZ9_9RHOB</name>
<evidence type="ECO:0000256" key="1">
    <source>
        <dbReference type="SAM" id="SignalP"/>
    </source>
</evidence>
<reference evidence="2 3" key="1">
    <citation type="journal article" date="2014" name="Genome Announc.">
        <title>Draft Genome Sequences of Two Isolates of the Roseobacter Group, Sulfitobacter sp. Strains 3SOLIMAR09 and 1FIGIMAR09, from Harbors of Mallorca Island (Mediterranean Sea).</title>
        <authorList>
            <person name="Mas-Llado M."/>
            <person name="Pina-Villalonga J.M."/>
            <person name="Brunet-Galmes I."/>
            <person name="Nogales B."/>
            <person name="Bosch R."/>
        </authorList>
    </citation>
    <scope>NUCLEOTIDE SEQUENCE [LARGE SCALE GENOMIC DNA]</scope>
    <source>
        <strain evidence="2 3">1FIGIMAR09</strain>
    </source>
</reference>
<dbReference type="AlphaFoldDB" id="A0A061SWZ9"/>
<dbReference type="STRING" id="83219.PM02_05335"/>
<proteinExistence type="predicted"/>
<gene>
    <name evidence="2" type="ORF">PM02_05335</name>
</gene>
<dbReference type="Proteomes" id="UP000027337">
    <property type="component" value="Unassembled WGS sequence"/>
</dbReference>
<keyword evidence="1" id="KW-0732">Signal</keyword>
<comment type="caution">
    <text evidence="2">The sequence shown here is derived from an EMBL/GenBank/DDBJ whole genome shotgun (WGS) entry which is preliminary data.</text>
</comment>
<protein>
    <recommendedName>
        <fullName evidence="4">Single cache domain-containing protein</fullName>
    </recommendedName>
</protein>
<dbReference type="RefSeq" id="WP_037905962.1">
    <property type="nucleotide sequence ID" value="NZ_JAFBPZ010000005.1"/>
</dbReference>
<evidence type="ECO:0000313" key="3">
    <source>
        <dbReference type="Proteomes" id="UP000027337"/>
    </source>
</evidence>
<evidence type="ECO:0008006" key="4">
    <source>
        <dbReference type="Google" id="ProtNLM"/>
    </source>
</evidence>
<sequence length="153" mass="16985">MNKPLITACLMCTATVVAAADLQEMGDMSKEMVARAVTHYQQVGREQAEKDFNHKTEEWYADKYFLHMFAMNVDGTVWADNVWPEFIGTDFTAAADFDGFEFGHDIIANTPQGGEVYQVQLKFMNPESGDLTPSVGSCVRADAQNILCSWANG</sequence>
<dbReference type="EMBL" id="JEMU01000003">
    <property type="protein sequence ID" value="KAJ04285.1"/>
    <property type="molecule type" value="Genomic_DNA"/>
</dbReference>
<accession>A0A061SWZ9</accession>
<keyword evidence="3" id="KW-1185">Reference proteome</keyword>
<dbReference type="Gene3D" id="3.30.450.20">
    <property type="entry name" value="PAS domain"/>
    <property type="match status" value="1"/>
</dbReference>
<organism evidence="2 3">
    <name type="scientific">Sulfitobacter mediterraneus</name>
    <dbReference type="NCBI Taxonomy" id="83219"/>
    <lineage>
        <taxon>Bacteria</taxon>
        <taxon>Pseudomonadati</taxon>
        <taxon>Pseudomonadota</taxon>
        <taxon>Alphaproteobacteria</taxon>
        <taxon>Rhodobacterales</taxon>
        <taxon>Roseobacteraceae</taxon>
        <taxon>Sulfitobacter</taxon>
    </lineage>
</organism>
<feature type="signal peptide" evidence="1">
    <location>
        <begin position="1"/>
        <end position="19"/>
    </location>
</feature>
<evidence type="ECO:0000313" key="2">
    <source>
        <dbReference type="EMBL" id="KAJ04285.1"/>
    </source>
</evidence>